<dbReference type="Proteomes" id="UP000279578">
    <property type="component" value="Segment"/>
</dbReference>
<proteinExistence type="predicted"/>
<protein>
    <submittedName>
        <fullName evidence="2">Major capsid protein</fullName>
    </submittedName>
</protein>
<dbReference type="NCBIfam" id="NF033847">
    <property type="entry name" value="MCP_Sipho"/>
    <property type="match status" value="1"/>
</dbReference>
<evidence type="ECO:0000256" key="1">
    <source>
        <dbReference type="SAM" id="MobiDB-lite"/>
    </source>
</evidence>
<feature type="region of interest" description="Disordered" evidence="1">
    <location>
        <begin position="193"/>
        <end position="213"/>
    </location>
</feature>
<organism evidence="2 3">
    <name type="scientific">Mycobacterium phage Eaglehorse</name>
    <dbReference type="NCBI Taxonomy" id="2301611"/>
    <lineage>
        <taxon>Viruses</taxon>
        <taxon>Duplodnaviria</taxon>
        <taxon>Heunggongvirae</taxon>
        <taxon>Uroviricota</taxon>
        <taxon>Caudoviricetes</taxon>
        <taxon>Bclasvirinae</taxon>
        <taxon>Rosebushvirus</taxon>
        <taxon>Rosebushvirus rosebush</taxon>
    </lineage>
</organism>
<feature type="region of interest" description="Disordered" evidence="1">
    <location>
        <begin position="89"/>
        <end position="110"/>
    </location>
</feature>
<name>A0A385UGP7_9CAUD</name>
<dbReference type="InterPro" id="IPR047790">
    <property type="entry name" value="MCP_Sipho"/>
</dbReference>
<reference evidence="2 3" key="1">
    <citation type="submission" date="2018-08" db="EMBL/GenBank/DDBJ databases">
        <authorList>
            <person name="Calkins F.M."/>
            <person name="Violette N.E."/>
            <person name="Beaulieu K.N."/>
            <person name="Attaliades R.N."/>
            <person name="Bernier D.J."/>
            <person name="Doty J.A."/>
            <person name="Breton T.S."/>
            <person name="Bollivar D.W."/>
            <person name="Garlena R.A."/>
            <person name="Russell D.A."/>
            <person name="Pope W.H."/>
            <person name="Jacobs-Sera D."/>
            <person name="Hatfull G.F."/>
        </authorList>
    </citation>
    <scope>NUCLEOTIDE SEQUENCE [LARGE SCALE GENOMIC DNA]</scope>
</reference>
<accession>A0A385UGP7</accession>
<sequence length="677" mass="71073">MFVLPDELPTDIDALQALARQAQAAINVIQARHAAHLAGTGEELTPDDVRELRALVEADEAISAAIAEATPEEAVDQAEVDALLARAAAPAANEDNGTPADDAPEDGGSAADVVAEAEAATAEAAAAGEPALAASGAGAPSANFAAVGTPGAPADAAAGNTARRAGWVMSPDAPGYVAGPVGFREIALGIDSVRPGSRGARRPTGQRGSFSTQRLASLTRDAHLVQDSHDLVAEIERATSQINGGEFRGQAVTASALVAAGGWCAPSEQLYDFCDVPDPTDLISLPEITIRRGGVRWPIEPDVSALLTDFAFQFFFTEQQLEAEDGNGNPTAVKECIEIPCADEFEELRLAAIGYCVEAGILQDQGWPELTEWFLRTFAAAHLRGVSWRTVQDMVAGSGTPKIIPTQALSVGATTSVLNGLALQATNLRLQRGVARNATIEGVAPSWFSEVIRADLAIQEGVDTKAVTDGQINSWLAARNIYLQYVADWQSRGAGQPGHLDTVQWPNSVNVLLYPAGTWFRAMQNVIDLGVMYPKEQLQVNRYTRFFTEDSIAVGKRCEHSINVQLPLCVNGAIGERIEVSCNVDPGDNSFTLTNTAESGQYKLKVGGKTTADIAYNADNATIKSALVALDDGYSASDFDVTGTSPKTIKAPKELGSIEVVAGTTPVAGGTVTVTLA</sequence>
<dbReference type="EMBL" id="MH727546">
    <property type="protein sequence ID" value="AYB69064.1"/>
    <property type="molecule type" value="Genomic_DNA"/>
</dbReference>
<evidence type="ECO:0000313" key="3">
    <source>
        <dbReference type="Proteomes" id="UP000279578"/>
    </source>
</evidence>
<evidence type="ECO:0000313" key="2">
    <source>
        <dbReference type="EMBL" id="AYB69064.1"/>
    </source>
</evidence>
<gene>
    <name evidence="2" type="primary">15</name>
    <name evidence="2" type="ORF">SEA_EAGLEHORSE_15</name>
</gene>